<protein>
    <submittedName>
        <fullName evidence="2">Uncharacterized protein</fullName>
    </submittedName>
</protein>
<name>A0A8J8YNE6_ORYSJ</name>
<feature type="region of interest" description="Disordered" evidence="1">
    <location>
        <begin position="66"/>
        <end position="85"/>
    </location>
</feature>
<proteinExistence type="predicted"/>
<reference evidence="2" key="2">
    <citation type="submission" date="2008-12" db="EMBL/GenBank/DDBJ databases">
        <title>Improved gene annotation of the rice (Oryza sativa) genomes.</title>
        <authorList>
            <person name="Wang J."/>
            <person name="Li R."/>
            <person name="Fan W."/>
            <person name="Huang Q."/>
            <person name="Zhang J."/>
            <person name="Zhou Y."/>
            <person name="Hu Y."/>
            <person name="Zi S."/>
            <person name="Li J."/>
            <person name="Ni P."/>
            <person name="Zheng H."/>
            <person name="Zhang Y."/>
            <person name="Zhao M."/>
            <person name="Hao Q."/>
            <person name="McDermott J."/>
            <person name="Samudrala R."/>
            <person name="Kristiansen K."/>
            <person name="Wong G.K.-S."/>
        </authorList>
    </citation>
    <scope>NUCLEOTIDE SEQUENCE</scope>
</reference>
<reference evidence="2" key="1">
    <citation type="journal article" date="2005" name="PLoS Biol.">
        <title>The genomes of Oryza sativa: a history of duplications.</title>
        <authorList>
            <person name="Yu J."/>
            <person name="Wang J."/>
            <person name="Lin W."/>
            <person name="Li S."/>
            <person name="Li H."/>
            <person name="Zhou J."/>
            <person name="Ni P."/>
            <person name="Dong W."/>
            <person name="Hu S."/>
            <person name="Zeng C."/>
            <person name="Zhang J."/>
            <person name="Zhang Y."/>
            <person name="Li R."/>
            <person name="Xu Z."/>
            <person name="Li S."/>
            <person name="Li X."/>
            <person name="Zheng H."/>
            <person name="Cong L."/>
            <person name="Lin L."/>
            <person name="Yin J."/>
            <person name="Geng J."/>
            <person name="Li G."/>
            <person name="Shi J."/>
            <person name="Liu J."/>
            <person name="Lv H."/>
            <person name="Li J."/>
            <person name="Wang J."/>
            <person name="Deng Y."/>
            <person name="Ran L."/>
            <person name="Shi X."/>
            <person name="Wang X."/>
            <person name="Wu Q."/>
            <person name="Li C."/>
            <person name="Ren X."/>
            <person name="Wang J."/>
            <person name="Wang X."/>
            <person name="Li D."/>
            <person name="Liu D."/>
            <person name="Zhang X."/>
            <person name="Ji Z."/>
            <person name="Zhao W."/>
            <person name="Sun Y."/>
            <person name="Zhang Z."/>
            <person name="Bao J."/>
            <person name="Han Y."/>
            <person name="Dong L."/>
            <person name="Ji J."/>
            <person name="Chen P."/>
            <person name="Wu S."/>
            <person name="Liu J."/>
            <person name="Xiao Y."/>
            <person name="Bu D."/>
            <person name="Tan J."/>
            <person name="Yang L."/>
            <person name="Ye C."/>
            <person name="Zhang J."/>
            <person name="Xu J."/>
            <person name="Zhou Y."/>
            <person name="Yu Y."/>
            <person name="Zhang B."/>
            <person name="Zhuang S."/>
            <person name="Wei H."/>
            <person name="Liu B."/>
            <person name="Lei M."/>
            <person name="Yu H."/>
            <person name="Li Y."/>
            <person name="Xu H."/>
            <person name="Wei S."/>
            <person name="He X."/>
            <person name="Fang L."/>
            <person name="Zhang Z."/>
            <person name="Zhang Y."/>
            <person name="Huang X."/>
            <person name="Su Z."/>
            <person name="Tong W."/>
            <person name="Li J."/>
            <person name="Tong Z."/>
            <person name="Li S."/>
            <person name="Ye J."/>
            <person name="Wang L."/>
            <person name="Fang L."/>
            <person name="Lei T."/>
            <person name="Chen C."/>
            <person name="Chen H."/>
            <person name="Xu Z."/>
            <person name="Li H."/>
            <person name="Huang H."/>
            <person name="Zhang F."/>
            <person name="Xu H."/>
            <person name="Li N."/>
            <person name="Zhao C."/>
            <person name="Li S."/>
            <person name="Dong L."/>
            <person name="Huang Y."/>
            <person name="Li L."/>
            <person name="Xi Y."/>
            <person name="Qi Q."/>
            <person name="Li W."/>
            <person name="Zhang B."/>
            <person name="Hu W."/>
            <person name="Zhang Y."/>
            <person name="Tian X."/>
            <person name="Jiao Y."/>
            <person name="Liang X."/>
            <person name="Jin J."/>
            <person name="Gao L."/>
            <person name="Zheng W."/>
            <person name="Hao B."/>
            <person name="Liu S."/>
            <person name="Wang W."/>
            <person name="Yuan L."/>
            <person name="Cao M."/>
            <person name="McDermott J."/>
            <person name="Samudrala R."/>
            <person name="Wang J."/>
            <person name="Wong G.K."/>
            <person name="Yang H."/>
        </authorList>
    </citation>
    <scope>NUCLEOTIDE SEQUENCE [LARGE SCALE GENOMIC DNA]</scope>
</reference>
<organism evidence="2">
    <name type="scientific">Oryza sativa subsp. japonica</name>
    <name type="common">Rice</name>
    <dbReference type="NCBI Taxonomy" id="39947"/>
    <lineage>
        <taxon>Eukaryota</taxon>
        <taxon>Viridiplantae</taxon>
        <taxon>Streptophyta</taxon>
        <taxon>Embryophyta</taxon>
        <taxon>Tracheophyta</taxon>
        <taxon>Spermatophyta</taxon>
        <taxon>Magnoliopsida</taxon>
        <taxon>Liliopsida</taxon>
        <taxon>Poales</taxon>
        <taxon>Poaceae</taxon>
        <taxon>BOP clade</taxon>
        <taxon>Oryzoideae</taxon>
        <taxon>Oryzeae</taxon>
        <taxon>Oryzinae</taxon>
        <taxon>Oryza</taxon>
        <taxon>Oryza sativa</taxon>
    </lineage>
</organism>
<sequence>MDHNAGVLDEFRWSNYFNDAYQAATATQGGALLGRCLYNGGGGDGKDVDDAVQFLDVHSLSNWRMGAPRRSLPQPAGARPRVGGW</sequence>
<accession>A0A8J8YNE6</accession>
<dbReference type="EMBL" id="CM000144">
    <property type="protein sequence ID" value="EEE66453.1"/>
    <property type="molecule type" value="Genomic_DNA"/>
</dbReference>
<dbReference type="AlphaFoldDB" id="A0A8J8YNE6"/>
<dbReference type="Proteomes" id="UP000007752">
    <property type="component" value="Chromosome 7"/>
</dbReference>
<evidence type="ECO:0000313" key="2">
    <source>
        <dbReference type="EMBL" id="EEE66453.1"/>
    </source>
</evidence>
<evidence type="ECO:0000256" key="1">
    <source>
        <dbReference type="SAM" id="MobiDB-lite"/>
    </source>
</evidence>
<gene>
    <name evidence="2" type="ORF">OsJ_22841</name>
</gene>